<feature type="region of interest" description="Disordered" evidence="1">
    <location>
        <begin position="424"/>
        <end position="467"/>
    </location>
</feature>
<name>A0A814MYI5_9BILA</name>
<gene>
    <name evidence="3" type="ORF">GPM918_LOCUS17963</name>
    <name evidence="2" type="ORF">OVA965_LOCUS9976</name>
    <name evidence="5" type="ORF">SRO942_LOCUS17958</name>
    <name evidence="4" type="ORF">TMI583_LOCUS9972</name>
</gene>
<evidence type="ECO:0000313" key="5">
    <source>
        <dbReference type="EMBL" id="CAF3850613.1"/>
    </source>
</evidence>
<proteinExistence type="predicted"/>
<dbReference type="Proteomes" id="UP000677228">
    <property type="component" value="Unassembled WGS sequence"/>
</dbReference>
<reference evidence="3" key="1">
    <citation type="submission" date="2021-02" db="EMBL/GenBank/DDBJ databases">
        <authorList>
            <person name="Nowell W R."/>
        </authorList>
    </citation>
    <scope>NUCLEOTIDE SEQUENCE</scope>
</reference>
<evidence type="ECO:0000313" key="3">
    <source>
        <dbReference type="EMBL" id="CAF1085039.1"/>
    </source>
</evidence>
<dbReference type="GO" id="GO:0050660">
    <property type="term" value="F:flavin adenine dinucleotide binding"/>
    <property type="evidence" value="ECO:0007669"/>
    <property type="project" value="InterPro"/>
</dbReference>
<keyword evidence="6" id="KW-1185">Reference proteome</keyword>
<dbReference type="Proteomes" id="UP000681722">
    <property type="component" value="Unassembled WGS sequence"/>
</dbReference>
<accession>A0A814MYI5</accession>
<comment type="caution">
    <text evidence="3">The sequence shown here is derived from an EMBL/GenBank/DDBJ whole genome shotgun (WGS) entry which is preliminary data.</text>
</comment>
<protein>
    <recommendedName>
        <fullName evidence="7">FAD-binding PCMH-type domain-containing protein</fullName>
    </recommendedName>
</protein>
<dbReference type="OrthoDB" id="9971443at2759"/>
<dbReference type="InterPro" id="IPR016169">
    <property type="entry name" value="FAD-bd_PCMH_sub2"/>
</dbReference>
<dbReference type="SUPFAM" id="SSF56176">
    <property type="entry name" value="FAD-binding/transporter-associated domain-like"/>
    <property type="match status" value="1"/>
</dbReference>
<dbReference type="EMBL" id="CAJNOQ010005071">
    <property type="protein sequence ID" value="CAF1085039.1"/>
    <property type="molecule type" value="Genomic_DNA"/>
</dbReference>
<organism evidence="3 6">
    <name type="scientific">Didymodactylos carnosus</name>
    <dbReference type="NCBI Taxonomy" id="1234261"/>
    <lineage>
        <taxon>Eukaryota</taxon>
        <taxon>Metazoa</taxon>
        <taxon>Spiralia</taxon>
        <taxon>Gnathifera</taxon>
        <taxon>Rotifera</taxon>
        <taxon>Eurotatoria</taxon>
        <taxon>Bdelloidea</taxon>
        <taxon>Philodinida</taxon>
        <taxon>Philodinidae</taxon>
        <taxon>Didymodactylos</taxon>
    </lineage>
</organism>
<dbReference type="InterPro" id="IPR036318">
    <property type="entry name" value="FAD-bd_PCMH-like_sf"/>
</dbReference>
<sequence length="467" mass="52306">MGMTWVKWDHLSTFGIDLVGCQNWKIQNGFPCNAYTGDTDCNTKLPVLCAKFDQSPRPAYGIYGQGAAMSPEFYAGWNMGHISTTVPVKGSSYKTLSAVDMFCATSFGKGWRTATFHDGQFIYGMNNTVYAGAQWSLNVKKAQSGEILIINETHEPDLYWALRGGGGGFFVIVTELKIRLVKTPSLVTVVSSTWHPNATKLVIQRYQWLLFKDKTLSLNNNIFLGMGVSKGGAQISITYFGIVLRYASFLPPQRMAPVRRRRVIQSILLHVLRKKKTFEKLVDAFKPSQSVRIEQLVSDYVLGHFFDRADEQMSRVALLMPGRESIFSEYIPQSRLSHTRRSNGEGLTLTQMCDVAANVGGQVGLEAIRGFRLPSARLTYGPYEHHPMVGPSVLGQQTPNESIRLKDLLTDENYSAEQMIEMIDDEETEEKVPRAHRHPAKGSTPSPTKTNNKLKDWRGKISQPNLP</sequence>
<evidence type="ECO:0000313" key="2">
    <source>
        <dbReference type="EMBL" id="CAF0908045.1"/>
    </source>
</evidence>
<dbReference type="EMBL" id="CAJOBA010003613">
    <property type="protein sequence ID" value="CAF3687561.1"/>
    <property type="molecule type" value="Genomic_DNA"/>
</dbReference>
<evidence type="ECO:0000313" key="4">
    <source>
        <dbReference type="EMBL" id="CAF3687561.1"/>
    </source>
</evidence>
<evidence type="ECO:0008006" key="7">
    <source>
        <dbReference type="Google" id="ProtNLM"/>
    </source>
</evidence>
<dbReference type="EMBL" id="CAJNOK010003612">
    <property type="protein sequence ID" value="CAF0908045.1"/>
    <property type="molecule type" value="Genomic_DNA"/>
</dbReference>
<dbReference type="Proteomes" id="UP000682733">
    <property type="component" value="Unassembled WGS sequence"/>
</dbReference>
<dbReference type="EMBL" id="CAJOBC010005070">
    <property type="protein sequence ID" value="CAF3850613.1"/>
    <property type="molecule type" value="Genomic_DNA"/>
</dbReference>
<dbReference type="AlphaFoldDB" id="A0A814MYI5"/>
<dbReference type="Gene3D" id="3.30.465.10">
    <property type="match status" value="1"/>
</dbReference>
<dbReference type="Proteomes" id="UP000663829">
    <property type="component" value="Unassembled WGS sequence"/>
</dbReference>
<evidence type="ECO:0000256" key="1">
    <source>
        <dbReference type="SAM" id="MobiDB-lite"/>
    </source>
</evidence>
<evidence type="ECO:0000313" key="6">
    <source>
        <dbReference type="Proteomes" id="UP000663829"/>
    </source>
</evidence>